<name>A0A6J6NWP4_9ZZZZ</name>
<dbReference type="InterPro" id="IPR052366">
    <property type="entry name" value="GTP_Pyrophosphokinase"/>
</dbReference>
<evidence type="ECO:0000259" key="2">
    <source>
        <dbReference type="SMART" id="SM00954"/>
    </source>
</evidence>
<dbReference type="InterPro" id="IPR007685">
    <property type="entry name" value="RelA_SpoT"/>
</dbReference>
<dbReference type="CDD" id="cd05399">
    <property type="entry name" value="NT_Rel-Spo_like"/>
    <property type="match status" value="1"/>
</dbReference>
<dbReference type="SMART" id="SM00954">
    <property type="entry name" value="RelA_SpoT"/>
    <property type="match status" value="1"/>
</dbReference>
<proteinExistence type="predicted"/>
<dbReference type="EMBL" id="CAEZXR010000029">
    <property type="protein sequence ID" value="CAB4690696.1"/>
    <property type="molecule type" value="Genomic_DNA"/>
</dbReference>
<dbReference type="SUPFAM" id="SSF81301">
    <property type="entry name" value="Nucleotidyltransferase"/>
    <property type="match status" value="1"/>
</dbReference>
<gene>
    <name evidence="3" type="ORF">UFOPK2579_00390</name>
</gene>
<dbReference type="Gene3D" id="3.30.460.10">
    <property type="entry name" value="Beta Polymerase, domain 2"/>
    <property type="match status" value="1"/>
</dbReference>
<evidence type="ECO:0000313" key="3">
    <source>
        <dbReference type="EMBL" id="CAB4690696.1"/>
    </source>
</evidence>
<dbReference type="Pfam" id="PF04607">
    <property type="entry name" value="RelA_SpoT"/>
    <property type="match status" value="1"/>
</dbReference>
<feature type="region of interest" description="Disordered" evidence="1">
    <location>
        <begin position="1"/>
        <end position="23"/>
    </location>
</feature>
<accession>A0A6J6NWP4</accession>
<dbReference type="PANTHER" id="PTHR47837:SF2">
    <property type="entry name" value="GTP PYROPHOSPHOKINASE YWAC"/>
    <property type="match status" value="1"/>
</dbReference>
<dbReference type="Gene3D" id="1.10.287.860">
    <property type="entry name" value="Nucleotidyltransferase"/>
    <property type="match status" value="1"/>
</dbReference>
<dbReference type="InterPro" id="IPR043519">
    <property type="entry name" value="NT_sf"/>
</dbReference>
<evidence type="ECO:0000256" key="1">
    <source>
        <dbReference type="SAM" id="MobiDB-lite"/>
    </source>
</evidence>
<feature type="domain" description="RelA/SpoT" evidence="2">
    <location>
        <begin position="66"/>
        <end position="193"/>
    </location>
</feature>
<dbReference type="PANTHER" id="PTHR47837">
    <property type="entry name" value="GTP PYROPHOSPHOKINASE YJBM"/>
    <property type="match status" value="1"/>
</dbReference>
<dbReference type="GO" id="GO:0015969">
    <property type="term" value="P:guanosine tetraphosphate metabolic process"/>
    <property type="evidence" value="ECO:0007669"/>
    <property type="project" value="InterPro"/>
</dbReference>
<organism evidence="3">
    <name type="scientific">freshwater metagenome</name>
    <dbReference type="NCBI Taxonomy" id="449393"/>
    <lineage>
        <taxon>unclassified sequences</taxon>
        <taxon>metagenomes</taxon>
        <taxon>ecological metagenomes</taxon>
    </lineage>
</organism>
<sequence>MTLPAPDAASDDPSGTPGLPPLPPEEFRRFMLEHKFGMEEIVTKLSILRDEFTHLHDYNPIENVASRLKSIESLFDKMHRKGLVVADRPGADEIRARVTDIAGVRVTCSFVSDVYRVFGLLAAQEDIHLVEVRDYVRTPKPNGYRSLHALVEVPVFLSGGAVPVLVEVQFRTIAMDFWASLEHKIYYKYRRDVPVELLQGLREAADTAYALDATMERLHQEVRGLDELPGAVVERLKVGDPASAALVDALRHLADGLDLD</sequence>
<dbReference type="AlphaFoldDB" id="A0A6J6NWP4"/>
<reference evidence="3" key="1">
    <citation type="submission" date="2020-05" db="EMBL/GenBank/DDBJ databases">
        <authorList>
            <person name="Chiriac C."/>
            <person name="Salcher M."/>
            <person name="Ghai R."/>
            <person name="Kavagutti S V."/>
        </authorList>
    </citation>
    <scope>NUCLEOTIDE SEQUENCE</scope>
</reference>
<protein>
    <submittedName>
        <fullName evidence="3">Unannotated protein</fullName>
    </submittedName>
</protein>